<dbReference type="RefSeq" id="WP_244017804.1">
    <property type="nucleotide sequence ID" value="NZ_JALHLF010000012.1"/>
</dbReference>
<accession>A0ABT0BAS9</accession>
<dbReference type="Pfam" id="PF05899">
    <property type="entry name" value="Cupin_3"/>
    <property type="match status" value="1"/>
</dbReference>
<evidence type="ECO:0000313" key="3">
    <source>
        <dbReference type="Proteomes" id="UP001162881"/>
    </source>
</evidence>
<reference evidence="2" key="1">
    <citation type="submission" date="2022-03" db="EMBL/GenBank/DDBJ databases">
        <title>Identification of a novel bacterium isolated from mangrove sediments.</title>
        <authorList>
            <person name="Pan X."/>
        </authorList>
    </citation>
    <scope>NUCLEOTIDE SEQUENCE</scope>
    <source>
        <strain evidence="2">B1949</strain>
    </source>
</reference>
<evidence type="ECO:0000313" key="2">
    <source>
        <dbReference type="EMBL" id="MCJ2182162.1"/>
    </source>
</evidence>
<proteinExistence type="predicted"/>
<evidence type="ECO:0000259" key="1">
    <source>
        <dbReference type="Pfam" id="PF05899"/>
    </source>
</evidence>
<comment type="caution">
    <text evidence="2">The sequence shown here is derived from an EMBL/GenBank/DDBJ whole genome shotgun (WGS) entry which is preliminary data.</text>
</comment>
<dbReference type="PANTHER" id="PTHR40943:SF1">
    <property type="entry name" value="CYTOPLASMIC PROTEIN"/>
    <property type="match status" value="1"/>
</dbReference>
<sequence>MSISKYRLADLADRWGEAKPVPVPVDTPVSQVRSCAITPEGQDAVRFGLWACSEGRWVRQVEEAEFCHFLEGEAVFHPADGGEPVHFSAGDVAWFPARSRGEWTVLSASRKIFLLDRSTLGA</sequence>
<dbReference type="CDD" id="cd02227">
    <property type="entry name" value="cupin_TM1112-like"/>
    <property type="match status" value="1"/>
</dbReference>
<dbReference type="SUPFAM" id="SSF51182">
    <property type="entry name" value="RmlC-like cupins"/>
    <property type="match status" value="1"/>
</dbReference>
<dbReference type="Gene3D" id="2.60.120.10">
    <property type="entry name" value="Jelly Rolls"/>
    <property type="match status" value="1"/>
</dbReference>
<dbReference type="InterPro" id="IPR014710">
    <property type="entry name" value="RmlC-like_jellyroll"/>
</dbReference>
<dbReference type="EMBL" id="JALHLF010000012">
    <property type="protein sequence ID" value="MCJ2182162.1"/>
    <property type="molecule type" value="Genomic_DNA"/>
</dbReference>
<dbReference type="InterPro" id="IPR011051">
    <property type="entry name" value="RmlC_Cupin_sf"/>
</dbReference>
<dbReference type="InterPro" id="IPR008579">
    <property type="entry name" value="UGlyAH_Cupin_dom"/>
</dbReference>
<protein>
    <submittedName>
        <fullName evidence="2">Cupin domain-containing protein</fullName>
    </submittedName>
</protein>
<dbReference type="PANTHER" id="PTHR40943">
    <property type="entry name" value="CYTOPLASMIC PROTEIN-RELATED"/>
    <property type="match status" value="1"/>
</dbReference>
<name>A0ABT0BAS9_9SPHN</name>
<organism evidence="2 3">
    <name type="scientific">Novosphingobium organovorum</name>
    <dbReference type="NCBI Taxonomy" id="2930092"/>
    <lineage>
        <taxon>Bacteria</taxon>
        <taxon>Pseudomonadati</taxon>
        <taxon>Pseudomonadota</taxon>
        <taxon>Alphaproteobacteria</taxon>
        <taxon>Sphingomonadales</taxon>
        <taxon>Sphingomonadaceae</taxon>
        <taxon>Novosphingobium</taxon>
    </lineage>
</organism>
<feature type="domain" description="(S)-ureidoglycine aminohydrolase cupin" evidence="1">
    <location>
        <begin position="43"/>
        <end position="113"/>
    </location>
</feature>
<gene>
    <name evidence="2" type="ORF">MTR62_05530</name>
</gene>
<keyword evidence="3" id="KW-1185">Reference proteome</keyword>
<dbReference type="Proteomes" id="UP001162881">
    <property type="component" value="Unassembled WGS sequence"/>
</dbReference>